<evidence type="ECO:0000313" key="3">
    <source>
        <dbReference type="Proteomes" id="UP000265618"/>
    </source>
</evidence>
<name>A0A9K3CS68_9EUKA</name>
<evidence type="ECO:0008006" key="4">
    <source>
        <dbReference type="Google" id="ProtNLM"/>
    </source>
</evidence>
<gene>
    <name evidence="2" type="ORF">KIPB_002696</name>
</gene>
<reference evidence="2 3" key="1">
    <citation type="journal article" date="2018" name="PLoS ONE">
        <title>The draft genome of Kipferlia bialata reveals reductive genome evolution in fornicate parasites.</title>
        <authorList>
            <person name="Tanifuji G."/>
            <person name="Takabayashi S."/>
            <person name="Kume K."/>
            <person name="Takagi M."/>
            <person name="Nakayama T."/>
            <person name="Kamikawa R."/>
            <person name="Inagaki Y."/>
            <person name="Hashimoto T."/>
        </authorList>
    </citation>
    <scope>NUCLEOTIDE SEQUENCE [LARGE SCALE GENOMIC DNA]</scope>
    <source>
        <strain evidence="2">NY0173</strain>
    </source>
</reference>
<comment type="caution">
    <text evidence="2">The sequence shown here is derived from an EMBL/GenBank/DDBJ whole genome shotgun (WGS) entry which is preliminary data.</text>
</comment>
<keyword evidence="3" id="KW-1185">Reference proteome</keyword>
<evidence type="ECO:0000313" key="2">
    <source>
        <dbReference type="EMBL" id="GIQ81696.1"/>
    </source>
</evidence>
<evidence type="ECO:0000256" key="1">
    <source>
        <dbReference type="SAM" id="SignalP"/>
    </source>
</evidence>
<dbReference type="AlphaFoldDB" id="A0A9K3CS68"/>
<dbReference type="EMBL" id="BDIP01000468">
    <property type="protein sequence ID" value="GIQ81696.1"/>
    <property type="molecule type" value="Genomic_DNA"/>
</dbReference>
<feature type="chain" id="PRO_5039903447" description="BPP domain-containing protein" evidence="1">
    <location>
        <begin position="18"/>
        <end position="127"/>
    </location>
</feature>
<sequence length="127" mass="13516">MLLALLSCVAVCVCVIADGTTPIVTGTYYGGILQPVLEDDAHIGNAVAANERWLVVGAEGENGSNGAVYIYDRADTSTVHQRLISPVAPGDQYNYLYYGNDLDITTIDGTDVIAIASRYEASEGRDK</sequence>
<accession>A0A9K3CS68</accession>
<protein>
    <recommendedName>
        <fullName evidence="4">BPP domain-containing protein</fullName>
    </recommendedName>
</protein>
<dbReference type="Proteomes" id="UP000265618">
    <property type="component" value="Unassembled WGS sequence"/>
</dbReference>
<feature type="non-terminal residue" evidence="2">
    <location>
        <position position="127"/>
    </location>
</feature>
<proteinExistence type="predicted"/>
<organism evidence="2 3">
    <name type="scientific">Kipferlia bialata</name>
    <dbReference type="NCBI Taxonomy" id="797122"/>
    <lineage>
        <taxon>Eukaryota</taxon>
        <taxon>Metamonada</taxon>
        <taxon>Carpediemonas-like organisms</taxon>
        <taxon>Kipferlia</taxon>
    </lineage>
</organism>
<feature type="signal peptide" evidence="1">
    <location>
        <begin position="1"/>
        <end position="17"/>
    </location>
</feature>
<keyword evidence="1" id="KW-0732">Signal</keyword>